<feature type="domain" description="Ricin B lectin" evidence="2">
    <location>
        <begin position="46"/>
        <end position="171"/>
    </location>
</feature>
<feature type="transmembrane region" description="Helical" evidence="1">
    <location>
        <begin position="22"/>
        <end position="41"/>
    </location>
</feature>
<dbReference type="SUPFAM" id="SSF51261">
    <property type="entry name" value="Duplicated hybrid motif"/>
    <property type="match status" value="2"/>
</dbReference>
<evidence type="ECO:0000313" key="3">
    <source>
        <dbReference type="EMBL" id="PIZ47052.1"/>
    </source>
</evidence>
<dbReference type="Gene3D" id="2.80.10.50">
    <property type="match status" value="1"/>
</dbReference>
<gene>
    <name evidence="3" type="ORF">COY32_02220</name>
</gene>
<dbReference type="PANTHER" id="PTHR21666">
    <property type="entry name" value="PEPTIDASE-RELATED"/>
    <property type="match status" value="1"/>
</dbReference>
<dbReference type="InterPro" id="IPR050570">
    <property type="entry name" value="Cell_wall_metabolism_enzyme"/>
</dbReference>
<evidence type="ECO:0000313" key="4">
    <source>
        <dbReference type="Proteomes" id="UP000228920"/>
    </source>
</evidence>
<dbReference type="SMART" id="SM00458">
    <property type="entry name" value="RICIN"/>
    <property type="match status" value="1"/>
</dbReference>
<dbReference type="InterPro" id="IPR016047">
    <property type="entry name" value="M23ase_b-sheet_dom"/>
</dbReference>
<keyword evidence="1" id="KW-1133">Transmembrane helix</keyword>
<protein>
    <recommendedName>
        <fullName evidence="2">Ricin B lectin domain-containing protein</fullName>
    </recommendedName>
</protein>
<dbReference type="CDD" id="cd12797">
    <property type="entry name" value="M23_peptidase"/>
    <property type="match status" value="2"/>
</dbReference>
<dbReference type="InterPro" id="IPR035992">
    <property type="entry name" value="Ricin_B-like_lectins"/>
</dbReference>
<proteinExistence type="predicted"/>
<sequence>MLFPVTTLRFAEVLFRIFSWRVVFRFSVFLFLMVGFLSINVPSSNAGYTDHVHLKNTSYCLNSPYRSNYGNVDVYVCDGNDSDQNWSFEGNLIRLKDTSYCLNALGRENNANVFLWSCNSSDADQQWEWSGSNLRLKGTNFCLNTPYRYNNGNVFLWSCSGSDGDQQWEKGSTPPGPCPSSGTYCGGSVGQNASNLYSCSGTGANPQLSQTCANGCQTNPPGTPDACIQGACPSGGLYCGGSVGQNPSNLYSCSTAGAIPQQSEVCANGCQTNPPGTPDACIQGACPGGGDYCGASVAQNSANLYHCTGAGAVPTVKEVCSNGCQINPVGTADVCKPTDFCQTVTWGGAGPYCNGNTLVTCASDKTTVISQTCASGCQVNPPGTPDSCATTNANFCQTVTWGGAGQYCNGSSLVTCSASKQVTGQIACSNGCQVNPSGTADACVGTNYCETVSWGGAGPYCNGNELVYCSGDKKVVANVSCAQGCQTNPPGIPDSCANSDPCQIIDWAGAGDYCYGSTLLTCNEDKTLAYSKPCTSGCHVSPPYEADYCNDAGFCNQVEWNGPGRYCDGSALVECSASKQVVNTSYCSISCQNTTAATSSLQTVSSVQAMSAPDTSIPCGWPSSSERTVGWGCLSAAPNDVGKEICPQGSASDSWCGSTTADVKGNHGFQAMDIAGSFDVFATHSGTGYRCVDTLTQQTTGPSFGVFVGVIGDNGYTTLYAHLAPDPATDYADLSNVPSGPCNESFQSTSHQSATFAVTKGQLLGRTALVGRTDITHLHYEIRTAESQQNRTCPASYVDESNSSCGGSGGASSYPTAQCTNDLCHAVAFAGAGSYCYGNTLLQCSASQTLIAGASCSNRCYSFASNYSACVGSPVVTPEASVQFPVKDWQEYKIEPGFSYGSGPVNEWKQCEPFDPNNPASKSVKNGGNKYHAAIDVIGKNARGTEEVALSNPSQVEQCLLGASGAEIVAFADGQVVSVRRTDKQGYMVTMKHSQLTYNGKTVYSLYLHLDPTNSVTAGLSGKTITKGSYVGNIGPKILTPEVTNPHLHFELRTFDYWSGGYAATNPSDHGYINPCRFIPEHGGKVPDNCLNATTLGGGGMNWGPISIDIPAGVLATDVNVSIQELLDIEEAPSPVGITVLGYQYDVTLLDWFGQPVSQLNDMVNLSFSYDKAQYPFMLGQPNIGSYNETAGQWDTLVSTIDTANAILTTQTNHFSTYAVLGKTSSLSPVSKIITIPPQEGVVDNMSYDKADIMEYTPATGGWLPVLDGSSFGLDANTNISSVATLSDSSMLFTFIDRTSVPGVGKVEPIDIVQFIPSSLGANTVGTFDLYFDGSDVDLNEGFEDITALSVQSDGSIVITVRDDFNAGGVTGGNNNLYQFIPTQLGEDTQGSWSVYLDALTAGVPAAPNAIEILADGSVLLSFYDTVTLPTVGLVEDIDIVRFVPIGGGAGTFEMYFDGSSVGLLRGYYDVSGFTTKSDGSLLLRLNRKYRTSIGYTQETKDLLVFTPSSIGTTTAGTFDIGLDGSDIGFIHGTTLDALAQLSNGNYLISFSSDVLLQAVGSVNRSDIVMFVPPRENDLTGHFEPYITSGTLGLNPSVHNIVAMSVGATGQLYLVVDGKLYIDGVITYLNDVLMFSPTTQSLSLFLHGSDVGIVGSDAMIDSLWVDEQTSDVYISVNKSVELNGMSLTDADVFVCNIFQPGIQTQCSLEQYMESDNAGFLNSSLRDVVLVP</sequence>
<organism evidence="3 4">
    <name type="scientific">candidate division WWE3 bacterium CG_4_10_14_0_2_um_filter_41_14</name>
    <dbReference type="NCBI Taxonomy" id="1975072"/>
    <lineage>
        <taxon>Bacteria</taxon>
        <taxon>Katanobacteria</taxon>
    </lineage>
</organism>
<name>A0A2M7TK38_UNCKA</name>
<evidence type="ECO:0000259" key="2">
    <source>
        <dbReference type="SMART" id="SM00458"/>
    </source>
</evidence>
<dbReference type="PANTHER" id="PTHR21666:SF270">
    <property type="entry name" value="MUREIN HYDROLASE ACTIVATOR ENVC"/>
    <property type="match status" value="1"/>
</dbReference>
<keyword evidence="1" id="KW-0812">Transmembrane</keyword>
<dbReference type="InterPro" id="IPR011055">
    <property type="entry name" value="Dup_hybrid_motif"/>
</dbReference>
<dbReference type="InterPro" id="IPR000772">
    <property type="entry name" value="Ricin_B_lectin"/>
</dbReference>
<dbReference type="Gene3D" id="2.70.70.10">
    <property type="entry name" value="Glucose Permease (Domain IIA)"/>
    <property type="match status" value="2"/>
</dbReference>
<reference evidence="4" key="1">
    <citation type="submission" date="2017-09" db="EMBL/GenBank/DDBJ databases">
        <title>Depth-based differentiation of microbial function through sediment-hosted aquifers and enrichment of novel symbionts in the deep terrestrial subsurface.</title>
        <authorList>
            <person name="Probst A.J."/>
            <person name="Ladd B."/>
            <person name="Jarett J.K."/>
            <person name="Geller-Mcgrath D.E."/>
            <person name="Sieber C.M.K."/>
            <person name="Emerson J.B."/>
            <person name="Anantharaman K."/>
            <person name="Thomas B.C."/>
            <person name="Malmstrom R."/>
            <person name="Stieglmeier M."/>
            <person name="Klingl A."/>
            <person name="Woyke T."/>
            <person name="Ryan C.M."/>
            <person name="Banfield J.F."/>
        </authorList>
    </citation>
    <scope>NUCLEOTIDE SEQUENCE [LARGE SCALE GENOMIC DNA]</scope>
</reference>
<evidence type="ECO:0000256" key="1">
    <source>
        <dbReference type="SAM" id="Phobius"/>
    </source>
</evidence>
<keyword evidence="1" id="KW-0472">Membrane</keyword>
<dbReference type="GO" id="GO:0004222">
    <property type="term" value="F:metalloendopeptidase activity"/>
    <property type="evidence" value="ECO:0007669"/>
    <property type="project" value="TreeGrafter"/>
</dbReference>
<dbReference type="Proteomes" id="UP000228920">
    <property type="component" value="Unassembled WGS sequence"/>
</dbReference>
<dbReference type="SUPFAM" id="SSF50370">
    <property type="entry name" value="Ricin B-like lectins"/>
    <property type="match status" value="1"/>
</dbReference>
<dbReference type="PROSITE" id="PS50231">
    <property type="entry name" value="RICIN_B_LECTIN"/>
    <property type="match status" value="1"/>
</dbReference>
<accession>A0A2M7TK38</accession>
<dbReference type="Pfam" id="PF00652">
    <property type="entry name" value="Ricin_B_lectin"/>
    <property type="match status" value="1"/>
</dbReference>
<dbReference type="Pfam" id="PF01551">
    <property type="entry name" value="Peptidase_M23"/>
    <property type="match status" value="1"/>
</dbReference>
<comment type="caution">
    <text evidence="3">The sequence shown here is derived from an EMBL/GenBank/DDBJ whole genome shotgun (WGS) entry which is preliminary data.</text>
</comment>
<dbReference type="EMBL" id="PFNL01000066">
    <property type="protein sequence ID" value="PIZ47052.1"/>
    <property type="molecule type" value="Genomic_DNA"/>
</dbReference>